<protein>
    <submittedName>
        <fullName evidence="2">Uncharacterized protein</fullName>
    </submittedName>
</protein>
<name>A0A4Q1K3Z7_9FLAO</name>
<dbReference type="EMBL" id="SBKN01000009">
    <property type="protein sequence ID" value="RXR20252.1"/>
    <property type="molecule type" value="Genomic_DNA"/>
</dbReference>
<reference evidence="3" key="1">
    <citation type="submission" date="2019-01" db="EMBL/GenBank/DDBJ databases">
        <title>Cytophagaceae bacterium strain CAR-16.</title>
        <authorList>
            <person name="Chen W.-M."/>
        </authorList>
    </citation>
    <scope>NUCLEOTIDE SEQUENCE [LARGE SCALE GENOMIC DNA]</scope>
    <source>
        <strain evidence="3">WWJ-16</strain>
    </source>
</reference>
<accession>A0A4Q1K3Z7</accession>
<evidence type="ECO:0000313" key="2">
    <source>
        <dbReference type="EMBL" id="RXR20252.1"/>
    </source>
</evidence>
<dbReference type="RefSeq" id="WP_129462303.1">
    <property type="nucleotide sequence ID" value="NZ_SBKN01000009.1"/>
</dbReference>
<keyword evidence="3" id="KW-1185">Reference proteome</keyword>
<dbReference type="Proteomes" id="UP000289857">
    <property type="component" value="Unassembled WGS sequence"/>
</dbReference>
<keyword evidence="1" id="KW-0812">Transmembrane</keyword>
<dbReference type="AlphaFoldDB" id="A0A4Q1K3Z7"/>
<evidence type="ECO:0000313" key="3">
    <source>
        <dbReference type="Proteomes" id="UP000289857"/>
    </source>
</evidence>
<gene>
    <name evidence="2" type="ORF">EQG61_12590</name>
</gene>
<feature type="transmembrane region" description="Helical" evidence="1">
    <location>
        <begin position="6"/>
        <end position="25"/>
    </location>
</feature>
<comment type="caution">
    <text evidence="2">The sequence shown here is derived from an EMBL/GenBank/DDBJ whole genome shotgun (WGS) entry which is preliminary data.</text>
</comment>
<sequence length="107" mass="12992">MKKRNQILYLAIALILFIVMDRNLWMEDRAKRLFLWESGTGLGDPISYDYDFKIHGSEITFEKEKDSLDWPEIAENRKHKFYFVGCYFGNLYMYDKTRKKMVLYIEK</sequence>
<keyword evidence="1" id="KW-0472">Membrane</keyword>
<evidence type="ECO:0000256" key="1">
    <source>
        <dbReference type="SAM" id="Phobius"/>
    </source>
</evidence>
<organism evidence="2 3">
    <name type="scientific">Flavobacterium stagni</name>
    <dbReference type="NCBI Taxonomy" id="2506421"/>
    <lineage>
        <taxon>Bacteria</taxon>
        <taxon>Pseudomonadati</taxon>
        <taxon>Bacteroidota</taxon>
        <taxon>Flavobacteriia</taxon>
        <taxon>Flavobacteriales</taxon>
        <taxon>Flavobacteriaceae</taxon>
        <taxon>Flavobacterium</taxon>
    </lineage>
</organism>
<proteinExistence type="predicted"/>
<keyword evidence="1" id="KW-1133">Transmembrane helix</keyword>
<dbReference type="OrthoDB" id="1357847at2"/>